<dbReference type="Proteomes" id="UP000238634">
    <property type="component" value="Unassembled WGS sequence"/>
</dbReference>
<dbReference type="OrthoDB" id="560125at2"/>
<comment type="caution">
    <text evidence="1">The sequence shown here is derived from an EMBL/GenBank/DDBJ whole genome shotgun (WGS) entry which is preliminary data.</text>
</comment>
<keyword evidence="2" id="KW-1185">Reference proteome</keyword>
<accession>A0A2T1D7S0</accession>
<protein>
    <submittedName>
        <fullName evidence="1">DUF1816 domain-containing protein</fullName>
    </submittedName>
</protein>
<name>A0A2T1D7S0_9CYAN</name>
<dbReference type="RefSeq" id="WP_073074668.1">
    <property type="nucleotide sequence ID" value="NZ_MPPI01000043.1"/>
</dbReference>
<dbReference type="AlphaFoldDB" id="A0A2T1D7S0"/>
<reference evidence="1 2" key="1">
    <citation type="submission" date="2018-02" db="EMBL/GenBank/DDBJ databases">
        <authorList>
            <person name="Cohen D.B."/>
            <person name="Kent A.D."/>
        </authorList>
    </citation>
    <scope>NUCLEOTIDE SEQUENCE [LARGE SCALE GENOMIC DNA]</scope>
    <source>
        <strain evidence="1 2">ULC007</strain>
    </source>
</reference>
<dbReference type="STRING" id="1920490.GCA_001895925_05322"/>
<gene>
    <name evidence="1" type="ORF">C7B65_21355</name>
</gene>
<reference evidence="1 2" key="2">
    <citation type="submission" date="2018-03" db="EMBL/GenBank/DDBJ databases">
        <title>The ancient ancestry and fast evolution of plastids.</title>
        <authorList>
            <person name="Moore K.R."/>
            <person name="Magnabosco C."/>
            <person name="Momper L."/>
            <person name="Gold D.A."/>
            <person name="Bosak T."/>
            <person name="Fournier G.P."/>
        </authorList>
    </citation>
    <scope>NUCLEOTIDE SEQUENCE [LARGE SCALE GENOMIC DNA]</scope>
    <source>
        <strain evidence="1 2">ULC007</strain>
    </source>
</reference>
<organism evidence="1 2">
    <name type="scientific">Phormidesmis priestleyi ULC007</name>
    <dbReference type="NCBI Taxonomy" id="1920490"/>
    <lineage>
        <taxon>Bacteria</taxon>
        <taxon>Bacillati</taxon>
        <taxon>Cyanobacteriota</taxon>
        <taxon>Cyanophyceae</taxon>
        <taxon>Leptolyngbyales</taxon>
        <taxon>Leptolyngbyaceae</taxon>
        <taxon>Phormidesmis</taxon>
    </lineage>
</organism>
<dbReference type="InterPro" id="IPR014945">
    <property type="entry name" value="DUF1816"/>
</dbReference>
<proteinExistence type="predicted"/>
<dbReference type="Pfam" id="PF08846">
    <property type="entry name" value="DUF1816"/>
    <property type="match status" value="1"/>
</dbReference>
<dbReference type="EMBL" id="PVWG01000040">
    <property type="protein sequence ID" value="PSB16563.1"/>
    <property type="molecule type" value="Genomic_DNA"/>
</dbReference>
<evidence type="ECO:0000313" key="2">
    <source>
        <dbReference type="Proteomes" id="UP000238634"/>
    </source>
</evidence>
<evidence type="ECO:0000313" key="1">
    <source>
        <dbReference type="EMBL" id="PSB16563.1"/>
    </source>
</evidence>
<sequence>MNELLTNLLSALGLAWWVEITTDSPRCLYYFGPFLNVEEAKAHQGGYIQDLEQEGAQNITVKVKRCKPTNLTVYDEKSDRGANKTQISSILK</sequence>